<organism evidence="12 13">
    <name type="scientific">Rhynchospora breviuscula</name>
    <dbReference type="NCBI Taxonomy" id="2022672"/>
    <lineage>
        <taxon>Eukaryota</taxon>
        <taxon>Viridiplantae</taxon>
        <taxon>Streptophyta</taxon>
        <taxon>Embryophyta</taxon>
        <taxon>Tracheophyta</taxon>
        <taxon>Spermatophyta</taxon>
        <taxon>Magnoliopsida</taxon>
        <taxon>Liliopsida</taxon>
        <taxon>Poales</taxon>
        <taxon>Cyperaceae</taxon>
        <taxon>Cyperoideae</taxon>
        <taxon>Rhynchosporeae</taxon>
        <taxon>Rhynchospora</taxon>
    </lineage>
</organism>
<evidence type="ECO:0000313" key="12">
    <source>
        <dbReference type="EMBL" id="KAJ1681390.1"/>
    </source>
</evidence>
<feature type="signal peptide" evidence="9">
    <location>
        <begin position="1"/>
        <end position="29"/>
    </location>
</feature>
<dbReference type="CDD" id="cd08545">
    <property type="entry name" value="YcnI_like"/>
    <property type="match status" value="1"/>
</dbReference>
<accession>A0A9Q0BWV4</accession>
<dbReference type="GO" id="GO:0005507">
    <property type="term" value="F:copper ion binding"/>
    <property type="evidence" value="ECO:0007669"/>
    <property type="project" value="InterPro"/>
</dbReference>
<dbReference type="InterPro" id="IPR015422">
    <property type="entry name" value="PyrdxlP-dep_Trfase_small"/>
</dbReference>
<feature type="region of interest" description="Disordered" evidence="7">
    <location>
        <begin position="456"/>
        <end position="484"/>
    </location>
</feature>
<evidence type="ECO:0000256" key="8">
    <source>
        <dbReference type="SAM" id="Phobius"/>
    </source>
</evidence>
<comment type="similarity">
    <text evidence="2">Belongs to the trans-sulfuration enzymes family.</text>
</comment>
<dbReference type="Gene3D" id="2.60.40.1220">
    <property type="match status" value="1"/>
</dbReference>
<evidence type="ECO:0000256" key="7">
    <source>
        <dbReference type="SAM" id="MobiDB-lite"/>
    </source>
</evidence>
<dbReference type="InterPro" id="IPR000277">
    <property type="entry name" value="Cys/Met-Metab_PyrdxlP-dep_enz"/>
</dbReference>
<evidence type="ECO:0000256" key="3">
    <source>
        <dbReference type="ARBA" id="ARBA00022679"/>
    </source>
</evidence>
<dbReference type="InterPro" id="IPR007348">
    <property type="entry name" value="CopC_dom"/>
</dbReference>
<feature type="chain" id="PRO_5040154383" evidence="9">
    <location>
        <begin position="30"/>
        <end position="915"/>
    </location>
</feature>
<dbReference type="CDD" id="cd00614">
    <property type="entry name" value="CGS_like"/>
    <property type="match status" value="1"/>
</dbReference>
<keyword evidence="13" id="KW-1185">Reference proteome</keyword>
<protein>
    <submittedName>
        <fullName evidence="12">Uncharacterized protein</fullName>
    </submittedName>
</protein>
<feature type="domain" description="YncI copper-binding" evidence="11">
    <location>
        <begin position="31"/>
        <end position="178"/>
    </location>
</feature>
<dbReference type="InterPro" id="IPR014756">
    <property type="entry name" value="Ig_E-set"/>
</dbReference>
<evidence type="ECO:0000259" key="11">
    <source>
        <dbReference type="Pfam" id="PF07987"/>
    </source>
</evidence>
<evidence type="ECO:0000256" key="6">
    <source>
        <dbReference type="ARBA" id="ARBA00023008"/>
    </source>
</evidence>
<dbReference type="GO" id="GO:0005737">
    <property type="term" value="C:cytoplasm"/>
    <property type="evidence" value="ECO:0007669"/>
    <property type="project" value="TreeGrafter"/>
</dbReference>
<dbReference type="GO" id="GO:0071269">
    <property type="term" value="P:L-homocysteine biosynthetic process"/>
    <property type="evidence" value="ECO:0007669"/>
    <property type="project" value="TreeGrafter"/>
</dbReference>
<dbReference type="Gene3D" id="2.60.40.2230">
    <property type="entry name" value="Uncharacterised protein YcnI-like PF07987, DUF1775"/>
    <property type="match status" value="1"/>
</dbReference>
<keyword evidence="6" id="KW-0186">Copper</keyword>
<dbReference type="GO" id="GO:0003961">
    <property type="term" value="F:O-acetylhomoserine aminocarboxypropyltransferase activity"/>
    <property type="evidence" value="ECO:0007669"/>
    <property type="project" value="TreeGrafter"/>
</dbReference>
<reference evidence="12" key="1">
    <citation type="journal article" date="2022" name="Cell">
        <title>Repeat-based holocentromeres influence genome architecture and karyotype evolution.</title>
        <authorList>
            <person name="Hofstatter P.G."/>
            <person name="Thangavel G."/>
            <person name="Lux T."/>
            <person name="Neumann P."/>
            <person name="Vondrak T."/>
            <person name="Novak P."/>
            <person name="Zhang M."/>
            <person name="Costa L."/>
            <person name="Castellani M."/>
            <person name="Scott A."/>
            <person name="Toegelov H."/>
            <person name="Fuchs J."/>
            <person name="Mata-Sucre Y."/>
            <person name="Dias Y."/>
            <person name="Vanzela A.L.L."/>
            <person name="Huettel B."/>
            <person name="Almeida C.C.S."/>
            <person name="Simkova H."/>
            <person name="Souza G."/>
            <person name="Pedrosa-Harand A."/>
            <person name="Macas J."/>
            <person name="Mayer K.F.X."/>
            <person name="Houben A."/>
            <person name="Marques A."/>
        </authorList>
    </citation>
    <scope>NUCLEOTIDE SEQUENCE</scope>
    <source>
        <strain evidence="12">RhyBre1mFocal</strain>
    </source>
</reference>
<dbReference type="InterPro" id="IPR006235">
    <property type="entry name" value="OAc-hSer/O-AcSer_sulfhydrylase"/>
</dbReference>
<dbReference type="InterPro" id="IPR012533">
    <property type="entry name" value="YcnI-copper_dom"/>
</dbReference>
<dbReference type="SUPFAM" id="SSF81296">
    <property type="entry name" value="E set domains"/>
    <property type="match status" value="1"/>
</dbReference>
<evidence type="ECO:0000256" key="5">
    <source>
        <dbReference type="ARBA" id="ARBA00022898"/>
    </source>
</evidence>
<dbReference type="Pfam" id="PF07987">
    <property type="entry name" value="DUF1775"/>
    <property type="match status" value="1"/>
</dbReference>
<dbReference type="InterPro" id="IPR015421">
    <property type="entry name" value="PyrdxlP-dep_Trfase_major"/>
</dbReference>
<dbReference type="PANTHER" id="PTHR43797">
    <property type="entry name" value="HOMOCYSTEINE/CYSTEINE SYNTHASE"/>
    <property type="match status" value="1"/>
</dbReference>
<dbReference type="GO" id="GO:0046688">
    <property type="term" value="P:response to copper ion"/>
    <property type="evidence" value="ECO:0007669"/>
    <property type="project" value="InterPro"/>
</dbReference>
<dbReference type="GO" id="GO:0004124">
    <property type="term" value="F:cysteine synthase activity"/>
    <property type="evidence" value="ECO:0007669"/>
    <property type="project" value="TreeGrafter"/>
</dbReference>
<dbReference type="GO" id="GO:0030170">
    <property type="term" value="F:pyridoxal phosphate binding"/>
    <property type="evidence" value="ECO:0007669"/>
    <property type="project" value="InterPro"/>
</dbReference>
<evidence type="ECO:0000256" key="4">
    <source>
        <dbReference type="ARBA" id="ARBA00022729"/>
    </source>
</evidence>
<evidence type="ECO:0000256" key="9">
    <source>
        <dbReference type="SAM" id="SignalP"/>
    </source>
</evidence>
<keyword evidence="4 9" id="KW-0732">Signal</keyword>
<comment type="cofactor">
    <cofactor evidence="1">
        <name>pyridoxal 5'-phosphate</name>
        <dbReference type="ChEBI" id="CHEBI:597326"/>
    </cofactor>
</comment>
<dbReference type="OrthoDB" id="494483at2759"/>
<comment type="caution">
    <text evidence="12">The sequence shown here is derived from an EMBL/GenBank/DDBJ whole genome shotgun (WGS) entry which is preliminary data.</text>
</comment>
<feature type="transmembrane region" description="Helical" evidence="8">
    <location>
        <begin position="400"/>
        <end position="422"/>
    </location>
</feature>
<dbReference type="EMBL" id="JAMQYH010001077">
    <property type="protein sequence ID" value="KAJ1681390.1"/>
    <property type="molecule type" value="Genomic_DNA"/>
</dbReference>
<keyword evidence="5" id="KW-0663">Pyridoxal phosphate</keyword>
<dbReference type="Pfam" id="PF04234">
    <property type="entry name" value="CopC"/>
    <property type="match status" value="1"/>
</dbReference>
<dbReference type="PROSITE" id="PS51318">
    <property type="entry name" value="TAT"/>
    <property type="match status" value="1"/>
</dbReference>
<feature type="compositionally biased region" description="Low complexity" evidence="7">
    <location>
        <begin position="185"/>
        <end position="214"/>
    </location>
</feature>
<dbReference type="InterPro" id="IPR014755">
    <property type="entry name" value="Cu-Rt/internalin_Ig-like"/>
</dbReference>
<dbReference type="Pfam" id="PF01053">
    <property type="entry name" value="Cys_Met_Meta_PP"/>
    <property type="match status" value="1"/>
</dbReference>
<evidence type="ECO:0000256" key="2">
    <source>
        <dbReference type="ARBA" id="ARBA00009077"/>
    </source>
</evidence>
<evidence type="ECO:0000256" key="1">
    <source>
        <dbReference type="ARBA" id="ARBA00001933"/>
    </source>
</evidence>
<feature type="domain" description="CopC" evidence="10">
    <location>
        <begin position="263"/>
        <end position="354"/>
    </location>
</feature>
<keyword evidence="8" id="KW-0812">Transmembrane</keyword>
<feature type="non-terminal residue" evidence="12">
    <location>
        <position position="915"/>
    </location>
</feature>
<dbReference type="SUPFAM" id="SSF53383">
    <property type="entry name" value="PLP-dependent transferases"/>
    <property type="match status" value="1"/>
</dbReference>
<dbReference type="GO" id="GO:0019346">
    <property type="term" value="P:transsulfuration"/>
    <property type="evidence" value="ECO:0007669"/>
    <property type="project" value="InterPro"/>
</dbReference>
<sequence>MSRTPLFRRALVGVAVGAALAIGAPLAASAHVTVNPNTATPGSYATVNFRVPTESDTASTVKVEVTLPTDTPFTAVLVQPVPGWTATVEKGALPAPVEVGGNTVSEAPLKIVWQAQAGTGIGQDQFQIFSAVLGPVPDTGHVVLPAVQTYSDGKVVNWSATPEQAAADDSLEPAPVLYINDAPPASGHGSHGATASAAPDAGHGEAAASGSPTASGSDGVALGLSIAALVVAAGGAVLGAAVAVIAAGAVGAALGGAQAASAHDSLIATSPASDETVTALQEVTLTFSANLLGGNGNIVIVTGPDGRHYETDCTALAGPTLTTPVALGAAGTYEVTWRAVSSDGHPVSSDYTFTYAPPAGAAAAEGTTTSVCANAAGSGDAPAPATTDAASAPASDTSGLTLGLVLGGVAVVLVGVVVVIVLRTRSDEDDDIRSLPGGRRVTFRDARFVATAPPDVACRNDSRRPHPIGPAVSPENGGHERSGRLGFSTRQLHAGDEQHGPHQPRATPIYLTAGFEFDDFDQAHARFAGTDTGFSYTRVSNPTTSAAERRVADLESGLGALFVASGQAATSTVVFALLGAGDHVLAASSIYEGTRELLRDDLARMGVSVDFVHDLRDLDAWQAGIRPNTKFVFAESIPNPKNDVLDIAAVADVAHRNGLPLVIDNTLATPYLVRPIEHGADIVLHSASKFLAGHGTVLGGVIVDAGTFPWADHAERYPQLAADRGPDGLTVVERVGAGALLEHARRVAMRYGPSPSPLNAFLLLQGIETLSLRVRHQSQTALRIAQWLEKHPGVASVDYSGLPSSAYHDVALRYLPNGQGSVFAVTLKGGLEAARTFQNSLQLFTRMTHLGDVRSLVLHPATTTHLMSTDEQRAARGIDPGLLRLSIGLEDADDLIDDLEQAFAVIGTTDPLERA</sequence>
<gene>
    <name evidence="12" type="ORF">LUZ63_023393</name>
</gene>
<feature type="region of interest" description="Disordered" evidence="7">
    <location>
        <begin position="177"/>
        <end position="214"/>
    </location>
</feature>
<dbReference type="Gene3D" id="3.90.1150.10">
    <property type="entry name" value="Aspartate Aminotransferase, domain 1"/>
    <property type="match status" value="1"/>
</dbReference>
<dbReference type="AlphaFoldDB" id="A0A9Q0BWV4"/>
<dbReference type="PANTHER" id="PTHR43797:SF2">
    <property type="entry name" value="HOMOCYSTEINE_CYSTEINE SYNTHASE"/>
    <property type="match status" value="1"/>
</dbReference>
<keyword evidence="8" id="KW-1133">Transmembrane helix</keyword>
<dbReference type="InterPro" id="IPR006311">
    <property type="entry name" value="TAT_signal"/>
</dbReference>
<evidence type="ECO:0000313" key="13">
    <source>
        <dbReference type="Proteomes" id="UP001151287"/>
    </source>
</evidence>
<dbReference type="InterPro" id="IPR038507">
    <property type="entry name" value="YcnI-like_sf"/>
</dbReference>
<keyword evidence="8" id="KW-0472">Membrane</keyword>
<proteinExistence type="inferred from homology"/>
<dbReference type="Gene3D" id="3.40.640.10">
    <property type="entry name" value="Type I PLP-dependent aspartate aminotransferase-like (Major domain)"/>
    <property type="match status" value="1"/>
</dbReference>
<dbReference type="InterPro" id="IPR015424">
    <property type="entry name" value="PyrdxlP-dep_Trfase"/>
</dbReference>
<evidence type="ECO:0000259" key="10">
    <source>
        <dbReference type="Pfam" id="PF04234"/>
    </source>
</evidence>
<dbReference type="Proteomes" id="UP001151287">
    <property type="component" value="Unassembled WGS sequence"/>
</dbReference>
<dbReference type="GO" id="GO:0006535">
    <property type="term" value="P:cysteine biosynthetic process from serine"/>
    <property type="evidence" value="ECO:0007669"/>
    <property type="project" value="TreeGrafter"/>
</dbReference>
<keyword evidence="3" id="KW-0808">Transferase</keyword>
<name>A0A9Q0BWV4_9POAL</name>